<feature type="domain" description="Diphosphomevalonate decarboxylase-like N-terminal" evidence="19">
    <location>
        <begin position="21"/>
        <end position="188"/>
    </location>
</feature>
<dbReference type="GeneID" id="118409998"/>
<keyword evidence="9 17" id="KW-0752">Steroid biosynthesis</keyword>
<keyword evidence="17" id="KW-0152">Cholesterol biosynthesis</keyword>
<dbReference type="Gene3D" id="3.30.230.10">
    <property type="match status" value="1"/>
</dbReference>
<dbReference type="KEGG" id="bfo:118409998"/>
<keyword evidence="14 16" id="KW-0456">Lyase</keyword>
<evidence type="ECO:0000256" key="12">
    <source>
        <dbReference type="ARBA" id="ARBA00023166"/>
    </source>
</evidence>
<evidence type="ECO:0000256" key="14">
    <source>
        <dbReference type="ARBA" id="ARBA00023239"/>
    </source>
</evidence>
<proteinExistence type="inferred from homology"/>
<dbReference type="EC" id="4.1.1.33" evidence="4 16"/>
<accession>C3ZGP5</accession>
<dbReference type="InterPro" id="IPR014721">
    <property type="entry name" value="Ribsml_uS5_D2-typ_fold_subgr"/>
</dbReference>
<protein>
    <recommendedName>
        <fullName evidence="5 16">Diphosphomevalonate decarboxylase</fullName>
        <ecNumber evidence="4 16">4.1.1.33</ecNumber>
    </recommendedName>
</protein>
<evidence type="ECO:0000259" key="18">
    <source>
        <dbReference type="Pfam" id="PF18376"/>
    </source>
</evidence>
<dbReference type="UniPathway" id="UPA00063"/>
<dbReference type="RefSeq" id="XP_035667336.1">
    <property type="nucleotide sequence ID" value="XM_035811443.1"/>
</dbReference>
<dbReference type="FunFam" id="3.30.70.890:FF:000005">
    <property type="entry name" value="Diphosphomevalonate decarboxylase"/>
    <property type="match status" value="1"/>
</dbReference>
<keyword evidence="10 17" id="KW-0756">Sterol biosynthesis</keyword>
<organism>
    <name type="scientific">Branchiostoma floridae</name>
    <name type="common">Florida lancelet</name>
    <name type="synonym">Amphioxus</name>
    <dbReference type="NCBI Taxonomy" id="7739"/>
    <lineage>
        <taxon>Eukaryota</taxon>
        <taxon>Metazoa</taxon>
        <taxon>Chordata</taxon>
        <taxon>Cephalochordata</taxon>
        <taxon>Leptocardii</taxon>
        <taxon>Amphioxiformes</taxon>
        <taxon>Branchiostomatidae</taxon>
        <taxon>Branchiostoma</taxon>
    </lineage>
</organism>
<dbReference type="STRING" id="7739.C3ZGP5"/>
<dbReference type="FunFam" id="3.30.230.10:FF:000018">
    <property type="entry name" value="Diphosphomevalonate decarboxylase"/>
    <property type="match status" value="1"/>
</dbReference>
<comment type="catalytic activity">
    <reaction evidence="15 16 17">
        <text>(R)-5-diphosphomevalonate + ATP = isopentenyl diphosphate + ADP + phosphate + CO2</text>
        <dbReference type="Rhea" id="RHEA:23732"/>
        <dbReference type="ChEBI" id="CHEBI:16526"/>
        <dbReference type="ChEBI" id="CHEBI:30616"/>
        <dbReference type="ChEBI" id="CHEBI:43474"/>
        <dbReference type="ChEBI" id="CHEBI:57557"/>
        <dbReference type="ChEBI" id="CHEBI:128769"/>
        <dbReference type="ChEBI" id="CHEBI:456216"/>
        <dbReference type="EC" id="4.1.1.33"/>
    </reaction>
</comment>
<dbReference type="GO" id="GO:0005524">
    <property type="term" value="F:ATP binding"/>
    <property type="evidence" value="ECO:0007669"/>
    <property type="project" value="UniProtKB-UniRule"/>
</dbReference>
<evidence type="ECO:0000256" key="3">
    <source>
        <dbReference type="ARBA" id="ARBA00008831"/>
    </source>
</evidence>
<keyword evidence="21" id="KW-1185">Reference proteome</keyword>
<comment type="function">
    <text evidence="1 17">Catalyzes the ATP dependent decarboxylation of (R)-5-diphosphomevalonate to form isopentenyl diphosphate (IPP). Functions in the mevalonate (MVA) pathway leading to isopentenyl diphosphate (IPP), a key precursor for the biosynthesis of isoprenoids and sterol synthesis.</text>
</comment>
<dbReference type="GO" id="GO:0006695">
    <property type="term" value="P:cholesterol biosynthetic process"/>
    <property type="evidence" value="ECO:0007669"/>
    <property type="project" value="UniProtKB-UniPathway"/>
</dbReference>
<dbReference type="GO" id="GO:0004163">
    <property type="term" value="F:diphosphomevalonate decarboxylase activity"/>
    <property type="evidence" value="ECO:0000318"/>
    <property type="project" value="GO_Central"/>
</dbReference>
<evidence type="ECO:0000256" key="5">
    <source>
        <dbReference type="ARBA" id="ARBA00019335"/>
    </source>
</evidence>
<dbReference type="AlphaFoldDB" id="C3ZGP5"/>
<dbReference type="Proteomes" id="UP000001554">
    <property type="component" value="Chromosome 2"/>
</dbReference>
<evidence type="ECO:0000313" key="20">
    <source>
        <dbReference type="EMBL" id="EEN48271.1"/>
    </source>
</evidence>
<reference evidence="21" key="2">
    <citation type="journal article" date="2020" name="Nat. Ecol. Evol.">
        <title>Deeply conserved synteny resolves early events in vertebrate evolution.</title>
        <authorList>
            <person name="Simakov O."/>
            <person name="Marletaz F."/>
            <person name="Yue J.X."/>
            <person name="O'Connell B."/>
            <person name="Jenkins J."/>
            <person name="Brandt A."/>
            <person name="Calef R."/>
            <person name="Tung C.H."/>
            <person name="Huang T.K."/>
            <person name="Schmutz J."/>
            <person name="Satoh N."/>
            <person name="Yu J.K."/>
            <person name="Putnam N.H."/>
            <person name="Green R.E."/>
            <person name="Rokhsar D.S."/>
        </authorList>
    </citation>
    <scope>NUCLEOTIDE SEQUENCE [LARGE SCALE GENOMIC DNA]</scope>
    <source>
        <strain evidence="21">S238N-H82</strain>
    </source>
</reference>
<evidence type="ECO:0000256" key="4">
    <source>
        <dbReference type="ARBA" id="ARBA00012296"/>
    </source>
</evidence>
<dbReference type="PANTHER" id="PTHR10977">
    <property type="entry name" value="DIPHOSPHOMEVALONATE DECARBOXYLASE"/>
    <property type="match status" value="1"/>
</dbReference>
<evidence type="ECO:0000256" key="16">
    <source>
        <dbReference type="PIRNR" id="PIRNR015950"/>
    </source>
</evidence>
<feature type="domain" description="Mvd1 C-terminal" evidence="18">
    <location>
        <begin position="202"/>
        <end position="391"/>
    </location>
</feature>
<evidence type="ECO:0000259" key="19">
    <source>
        <dbReference type="Pfam" id="PF22700"/>
    </source>
</evidence>
<evidence type="ECO:0000256" key="7">
    <source>
        <dbReference type="ARBA" id="ARBA00022741"/>
    </source>
</evidence>
<evidence type="ECO:0000256" key="17">
    <source>
        <dbReference type="RuleBase" id="RU363086"/>
    </source>
</evidence>
<evidence type="ECO:0000256" key="8">
    <source>
        <dbReference type="ARBA" id="ARBA00022840"/>
    </source>
</evidence>
<dbReference type="OrthoDB" id="10253702at2759"/>
<dbReference type="InterPro" id="IPR020568">
    <property type="entry name" value="Ribosomal_Su5_D2-typ_SF"/>
</dbReference>
<keyword evidence="17" id="KW-0153">Cholesterol metabolism</keyword>
<evidence type="ECO:0000256" key="11">
    <source>
        <dbReference type="ARBA" id="ARBA00023098"/>
    </source>
</evidence>
<reference evidence="22" key="3">
    <citation type="submission" date="2025-04" db="UniProtKB">
        <authorList>
            <consortium name="RefSeq"/>
        </authorList>
    </citation>
    <scope>IDENTIFICATION</scope>
    <source>
        <strain evidence="22">S238N-H82</strain>
        <tissue evidence="22">Testes</tissue>
    </source>
</reference>
<keyword evidence="6 17" id="KW-0444">Lipid biosynthesis</keyword>
<dbReference type="InParanoid" id="C3ZGP5"/>
<dbReference type="Gene3D" id="3.30.70.890">
    <property type="entry name" value="GHMP kinase, C-terminal domain"/>
    <property type="match status" value="1"/>
</dbReference>
<comment type="similarity">
    <text evidence="3 16 17">Belongs to the diphosphomevalonate decarboxylase family.</text>
</comment>
<reference evidence="20" key="1">
    <citation type="journal article" date="2008" name="Nature">
        <title>The amphioxus genome and the evolution of the chordate karyotype.</title>
        <authorList>
            <consortium name="US DOE Joint Genome Institute (JGI-PGF)"/>
            <person name="Putnam N.H."/>
            <person name="Butts T."/>
            <person name="Ferrier D.E.K."/>
            <person name="Furlong R.F."/>
            <person name="Hellsten U."/>
            <person name="Kawashima T."/>
            <person name="Robinson-Rechavi M."/>
            <person name="Shoguchi E."/>
            <person name="Terry A."/>
            <person name="Yu J.-K."/>
            <person name="Benito-Gutierrez E.L."/>
            <person name="Dubchak I."/>
            <person name="Garcia-Fernandez J."/>
            <person name="Gibson-Brown J.J."/>
            <person name="Grigoriev I.V."/>
            <person name="Horton A.C."/>
            <person name="de Jong P.J."/>
            <person name="Jurka J."/>
            <person name="Kapitonov V.V."/>
            <person name="Kohara Y."/>
            <person name="Kuroki Y."/>
            <person name="Lindquist E."/>
            <person name="Lucas S."/>
            <person name="Osoegawa K."/>
            <person name="Pennacchio L.A."/>
            <person name="Salamov A.A."/>
            <person name="Satou Y."/>
            <person name="Sauka-Spengler T."/>
            <person name="Schmutz J."/>
            <person name="Shin-I T."/>
            <person name="Toyoda A."/>
            <person name="Bronner-Fraser M."/>
            <person name="Fujiyama A."/>
            <person name="Holland L.Z."/>
            <person name="Holland P.W.H."/>
            <person name="Satoh N."/>
            <person name="Rokhsar D.S."/>
        </authorList>
    </citation>
    <scope>NUCLEOTIDE SEQUENCE [LARGE SCALE GENOMIC DNA]</scope>
    <source>
        <strain evidence="20">S238N-H82</strain>
        <tissue evidence="20">Testes</tissue>
    </source>
</reference>
<keyword evidence="13 17" id="KW-0753">Steroid metabolism</keyword>
<keyword evidence="12 17" id="KW-1207">Sterol metabolism</keyword>
<dbReference type="SUPFAM" id="SSF55060">
    <property type="entry name" value="GHMP Kinase, C-terminal domain"/>
    <property type="match status" value="1"/>
</dbReference>
<evidence type="ECO:0000313" key="22">
    <source>
        <dbReference type="RefSeq" id="XP_035667336.1"/>
    </source>
</evidence>
<sequence length="409" mass="45130">MENGRANMKPVTGISQVTCTAPVNIAVIKYWGKRDEQLVLPINPSLSVTLSQDQLCARTTVAASADFKRDRVWLNGQEQSVDAPRLQKCLGEIRRLARKRKHKDERAGDLLGSCVHVCSENNFPTAAGLASSAAGYACLVQSLAKLFHIDGDVSHIARQGSGSACRSMYGGFVEWTMGRLEDGADSVAKQVAPAEHWPELRVLVAVVNAGKKAVGSTEGMQTTVKTSALVKYRAEHVVPSRQEDMRQAILERDFQTFGEITMKDSNQFHATCLDTYPPIFYLNETSKHIIHLVHRYNRHHGKIKAAYTFDAGPNAVLYLLQDDVPEVLALLRHFFPPSSTNNSEREFVQGLPDANRKDLPAELLNSVGLEPSPGSVQYIIHTRAGQGPQVLTDPQQALLDEKGWPKKQN</sequence>
<dbReference type="Pfam" id="PF22700">
    <property type="entry name" value="MVD-like_N"/>
    <property type="match status" value="1"/>
</dbReference>
<evidence type="ECO:0000256" key="1">
    <source>
        <dbReference type="ARBA" id="ARBA00003812"/>
    </source>
</evidence>
<dbReference type="InterPro" id="IPR005935">
    <property type="entry name" value="Mev_decarb"/>
</dbReference>
<dbReference type="InterPro" id="IPR036554">
    <property type="entry name" value="GHMP_kinase_C_sf"/>
</dbReference>
<dbReference type="eggNOG" id="KOG2833">
    <property type="taxonomic scope" value="Eukaryota"/>
</dbReference>
<evidence type="ECO:0000256" key="2">
    <source>
        <dbReference type="ARBA" id="ARBA00004770"/>
    </source>
</evidence>
<dbReference type="EMBL" id="GG666620">
    <property type="protein sequence ID" value="EEN48271.1"/>
    <property type="molecule type" value="Genomic_DNA"/>
</dbReference>
<evidence type="ECO:0000313" key="21">
    <source>
        <dbReference type="Proteomes" id="UP000001554"/>
    </source>
</evidence>
<dbReference type="PIRSF" id="PIRSF015950">
    <property type="entry name" value="Mev_P_decrbx"/>
    <property type="match status" value="1"/>
</dbReference>
<evidence type="ECO:0000256" key="9">
    <source>
        <dbReference type="ARBA" id="ARBA00022955"/>
    </source>
</evidence>
<name>C3ZGP5_BRAFL</name>
<keyword evidence="11 16" id="KW-0443">Lipid metabolism</keyword>
<dbReference type="GO" id="GO:0019287">
    <property type="term" value="P:isopentenyl diphosphate biosynthetic process, mevalonate pathway"/>
    <property type="evidence" value="ECO:0000318"/>
    <property type="project" value="GO_Central"/>
</dbReference>
<dbReference type="InterPro" id="IPR053859">
    <property type="entry name" value="MVD-like_N"/>
</dbReference>
<gene>
    <name evidence="22" type="primary">LOC118409998</name>
    <name evidence="20" type="ORF">BRAFLDRAFT_277163</name>
</gene>
<dbReference type="PANTHER" id="PTHR10977:SF3">
    <property type="entry name" value="DIPHOSPHOMEVALONATE DECARBOXYLASE"/>
    <property type="match status" value="1"/>
</dbReference>
<dbReference type="SUPFAM" id="SSF54211">
    <property type="entry name" value="Ribosomal protein S5 domain 2-like"/>
    <property type="match status" value="1"/>
</dbReference>
<dbReference type="InterPro" id="IPR029765">
    <property type="entry name" value="Mev_diP_decarb"/>
</dbReference>
<dbReference type="GO" id="GO:0005829">
    <property type="term" value="C:cytosol"/>
    <property type="evidence" value="ECO:0000318"/>
    <property type="project" value="GO_Central"/>
</dbReference>
<evidence type="ECO:0000256" key="6">
    <source>
        <dbReference type="ARBA" id="ARBA00022516"/>
    </source>
</evidence>
<keyword evidence="8 16" id="KW-0067">ATP-binding</keyword>
<dbReference type="NCBIfam" id="TIGR01240">
    <property type="entry name" value="mevDPdecarb"/>
    <property type="match status" value="1"/>
</dbReference>
<keyword evidence="7 16" id="KW-0547">Nucleotide-binding</keyword>
<dbReference type="InterPro" id="IPR041431">
    <property type="entry name" value="Mvd1_C"/>
</dbReference>
<evidence type="ECO:0000256" key="15">
    <source>
        <dbReference type="ARBA" id="ARBA00048154"/>
    </source>
</evidence>
<evidence type="ECO:0000256" key="10">
    <source>
        <dbReference type="ARBA" id="ARBA00023011"/>
    </source>
</evidence>
<comment type="pathway">
    <text evidence="2 17">Steroid biosynthesis; cholesterol biosynthesis.</text>
</comment>
<dbReference type="OMA" id="LTLHAMM"/>
<dbReference type="Pfam" id="PF18376">
    <property type="entry name" value="MDD_C"/>
    <property type="match status" value="1"/>
</dbReference>
<evidence type="ECO:0000256" key="13">
    <source>
        <dbReference type="ARBA" id="ARBA00023221"/>
    </source>
</evidence>